<feature type="signal peptide" evidence="5">
    <location>
        <begin position="1"/>
        <end position="26"/>
    </location>
</feature>
<evidence type="ECO:0000256" key="2">
    <source>
        <dbReference type="ARBA" id="ARBA00022723"/>
    </source>
</evidence>
<feature type="domain" description="4Fe-4S ferredoxin-type" evidence="6">
    <location>
        <begin position="79"/>
        <end position="111"/>
    </location>
</feature>
<dbReference type="AlphaFoldDB" id="A0A212LV28"/>
<dbReference type="GO" id="GO:0051539">
    <property type="term" value="F:4 iron, 4 sulfur cluster binding"/>
    <property type="evidence" value="ECO:0007669"/>
    <property type="project" value="UniProtKB-KW"/>
</dbReference>
<dbReference type="EMBL" id="FMJE01000003">
    <property type="protein sequence ID" value="SCM81366.1"/>
    <property type="molecule type" value="Genomic_DNA"/>
</dbReference>
<protein>
    <recommendedName>
        <fullName evidence="6">4Fe-4S ferredoxin-type domain-containing protein</fullName>
    </recommendedName>
</protein>
<keyword evidence="3" id="KW-0408">Iron</keyword>
<feature type="domain" description="4Fe-4S ferredoxin-type" evidence="6">
    <location>
        <begin position="34"/>
        <end position="64"/>
    </location>
</feature>
<dbReference type="InterPro" id="IPR006311">
    <property type="entry name" value="TAT_signal"/>
</dbReference>
<evidence type="ECO:0000259" key="6">
    <source>
        <dbReference type="PROSITE" id="PS51379"/>
    </source>
</evidence>
<dbReference type="PANTHER" id="PTHR43177">
    <property type="entry name" value="PROTEIN NRFC"/>
    <property type="match status" value="1"/>
</dbReference>
<proteinExistence type="predicted"/>
<evidence type="ECO:0000256" key="1">
    <source>
        <dbReference type="ARBA" id="ARBA00022485"/>
    </source>
</evidence>
<dbReference type="Pfam" id="PF12797">
    <property type="entry name" value="Fer4_2"/>
    <property type="match status" value="1"/>
</dbReference>
<keyword evidence="4" id="KW-0411">Iron-sulfur</keyword>
<evidence type="ECO:0000256" key="4">
    <source>
        <dbReference type="ARBA" id="ARBA00023014"/>
    </source>
</evidence>
<accession>A0A212LV28</accession>
<dbReference type="GO" id="GO:0046872">
    <property type="term" value="F:metal ion binding"/>
    <property type="evidence" value="ECO:0007669"/>
    <property type="project" value="UniProtKB-KW"/>
</dbReference>
<dbReference type="SUPFAM" id="SSF54862">
    <property type="entry name" value="4Fe-4S ferredoxins"/>
    <property type="match status" value="1"/>
</dbReference>
<gene>
    <name evidence="7" type="ORF">KL86SPO_31545</name>
</gene>
<dbReference type="Pfam" id="PF13247">
    <property type="entry name" value="Fer4_11"/>
    <property type="match status" value="1"/>
</dbReference>
<evidence type="ECO:0000256" key="3">
    <source>
        <dbReference type="ARBA" id="ARBA00023004"/>
    </source>
</evidence>
<keyword evidence="2" id="KW-0479">Metal-binding</keyword>
<sequence>MQSRRNLLKQGIMAVTAAMLPIKAMAGQESTVRYQMIIDQNRCMGCQTCVLACKAQNDIAPSQFLTRVLIREEKKGAVARQAFKPVGCNQCESPRCLTACPYKAISKLDNGIVVTDWTLCQGVKACNNACGNACPFHARIVDPRFAGKSDKCDYCADRLETELQPACVEACPARARIFGNCRQANGEFAKYLQHPALSSSRAEQSIETNTKYIPLR</sequence>
<evidence type="ECO:0000313" key="7">
    <source>
        <dbReference type="EMBL" id="SCM81366.1"/>
    </source>
</evidence>
<keyword evidence="5" id="KW-0732">Signal</keyword>
<dbReference type="PROSITE" id="PS51318">
    <property type="entry name" value="TAT"/>
    <property type="match status" value="1"/>
</dbReference>
<feature type="chain" id="PRO_5013301643" description="4Fe-4S ferredoxin-type domain-containing protein" evidence="5">
    <location>
        <begin position="27"/>
        <end position="216"/>
    </location>
</feature>
<dbReference type="RefSeq" id="WP_288184408.1">
    <property type="nucleotide sequence ID" value="NZ_LT608335.1"/>
</dbReference>
<organism evidence="7">
    <name type="scientific">uncultured Sporomusa sp</name>
    <dbReference type="NCBI Taxonomy" id="307249"/>
    <lineage>
        <taxon>Bacteria</taxon>
        <taxon>Bacillati</taxon>
        <taxon>Bacillota</taxon>
        <taxon>Negativicutes</taxon>
        <taxon>Selenomonadales</taxon>
        <taxon>Sporomusaceae</taxon>
        <taxon>Sporomusa</taxon>
        <taxon>environmental samples</taxon>
    </lineage>
</organism>
<dbReference type="PANTHER" id="PTHR43177:SF3">
    <property type="entry name" value="PROTEIN NRFC HOMOLOG"/>
    <property type="match status" value="1"/>
</dbReference>
<evidence type="ECO:0000256" key="5">
    <source>
        <dbReference type="SAM" id="SignalP"/>
    </source>
</evidence>
<dbReference type="PROSITE" id="PS51379">
    <property type="entry name" value="4FE4S_FER_2"/>
    <property type="match status" value="2"/>
</dbReference>
<dbReference type="Gene3D" id="3.30.70.20">
    <property type="match status" value="2"/>
</dbReference>
<keyword evidence="1" id="KW-0004">4Fe-4S</keyword>
<reference evidence="7" key="1">
    <citation type="submission" date="2016-08" db="EMBL/GenBank/DDBJ databases">
        <authorList>
            <person name="Seilhamer J.J."/>
        </authorList>
    </citation>
    <scope>NUCLEOTIDE SEQUENCE</scope>
    <source>
        <strain evidence="7">86</strain>
    </source>
</reference>
<name>A0A212LV28_9FIRM</name>
<dbReference type="InterPro" id="IPR017896">
    <property type="entry name" value="4Fe4S_Fe-S-bd"/>
</dbReference>
<dbReference type="InterPro" id="IPR050954">
    <property type="entry name" value="ET_IronSulfur_Cluster-Binding"/>
</dbReference>